<dbReference type="EMBL" id="SSXP01000007">
    <property type="protein sequence ID" value="TII07703.1"/>
    <property type="molecule type" value="Genomic_DNA"/>
</dbReference>
<protein>
    <submittedName>
        <fullName evidence="1">Uncharacterized protein</fullName>
    </submittedName>
</protein>
<evidence type="ECO:0000313" key="1">
    <source>
        <dbReference type="EMBL" id="TII07703.1"/>
    </source>
</evidence>
<dbReference type="AlphaFoldDB" id="A0A4T2H6C7"/>
<organism evidence="1 2">
    <name type="scientific">Streptococcus suis</name>
    <dbReference type="NCBI Taxonomy" id="1307"/>
    <lineage>
        <taxon>Bacteria</taxon>
        <taxon>Bacillati</taxon>
        <taxon>Bacillota</taxon>
        <taxon>Bacilli</taxon>
        <taxon>Lactobacillales</taxon>
        <taxon>Streptococcaceae</taxon>
        <taxon>Streptococcus</taxon>
    </lineage>
</organism>
<dbReference type="RefSeq" id="WP_136628484.1">
    <property type="nucleotide sequence ID" value="NZ_JARXJL010000001.1"/>
</dbReference>
<name>A0A4T2H6C7_STRSU</name>
<sequence length="364" mass="42593">MEIVRKWLFRISTGDVENLPISHEDDESEVNEFINDIINEIQRNKSTKQYRTRTTTNEVIANLNGLYDVALLDEKFIEHANLQLTNVAKRLAWVEKDVNTNYGHLNKIQKGELLLVLLRDEEEQTDKFLLSKVEVVPMLKTDDISIARGIIKEVKSLWKSCLFTLEEIQDEDGDNYYLADVYSSTNSTYWHHRFLELDEMTSDETNTKRSFNAIDKLLGKEIKKYFKRDHEILRNAVVQYYRRGGKFDYYDMISEVFESYAPEHALFSNDVKKELIKKLEDLPTKKSSRFDTIFISVHSVLNVRIKKIFPLRTGLNLVITDGIDNIQDVIQAKEDSRNGKQLIIYIDDQDTFDSFKKPTKVNEI</sequence>
<accession>A0A4T2H6C7</accession>
<proteinExistence type="predicted"/>
<gene>
    <name evidence="1" type="ORF">FAJ34_06330</name>
</gene>
<reference evidence="1 2" key="1">
    <citation type="submission" date="2019-04" db="EMBL/GenBank/DDBJ databases">
        <title>Genome analysis of Streptococcus suis strain WUSS425.</title>
        <authorList>
            <person name="Chen H."/>
            <person name="Gao X."/>
            <person name="Wu Z."/>
        </authorList>
    </citation>
    <scope>NUCLEOTIDE SEQUENCE [LARGE SCALE GENOMIC DNA]</scope>
    <source>
        <strain evidence="1 2">WUSS425</strain>
    </source>
</reference>
<evidence type="ECO:0000313" key="2">
    <source>
        <dbReference type="Proteomes" id="UP000305768"/>
    </source>
</evidence>
<comment type="caution">
    <text evidence="1">The sequence shown here is derived from an EMBL/GenBank/DDBJ whole genome shotgun (WGS) entry which is preliminary data.</text>
</comment>
<dbReference type="Proteomes" id="UP000305768">
    <property type="component" value="Unassembled WGS sequence"/>
</dbReference>